<dbReference type="AlphaFoldDB" id="K1WRJ4"/>
<dbReference type="InParanoid" id="K1WRJ4"/>
<keyword evidence="4" id="KW-1185">Reference proteome</keyword>
<feature type="region of interest" description="Disordered" evidence="2">
    <location>
        <begin position="324"/>
        <end position="400"/>
    </location>
</feature>
<feature type="region of interest" description="Disordered" evidence="2">
    <location>
        <begin position="50"/>
        <end position="91"/>
    </location>
</feature>
<proteinExistence type="predicted"/>
<protein>
    <submittedName>
        <fullName evidence="3">Uncharacterized protein</fullName>
    </submittedName>
</protein>
<dbReference type="OrthoDB" id="5377009at2759"/>
<dbReference type="EMBL" id="JH921429">
    <property type="protein sequence ID" value="EKD20290.1"/>
    <property type="molecule type" value="Genomic_DNA"/>
</dbReference>
<feature type="compositionally biased region" description="Polar residues" evidence="2">
    <location>
        <begin position="1"/>
        <end position="15"/>
    </location>
</feature>
<dbReference type="Proteomes" id="UP000006753">
    <property type="component" value="Unassembled WGS sequence"/>
</dbReference>
<feature type="coiled-coil region" evidence="1">
    <location>
        <begin position="490"/>
        <end position="517"/>
    </location>
</feature>
<dbReference type="STRING" id="1072389.K1WRJ4"/>
<feature type="compositionally biased region" description="Acidic residues" evidence="2">
    <location>
        <begin position="367"/>
        <end position="377"/>
    </location>
</feature>
<evidence type="ECO:0000256" key="1">
    <source>
        <dbReference type="SAM" id="Coils"/>
    </source>
</evidence>
<evidence type="ECO:0000313" key="3">
    <source>
        <dbReference type="EMBL" id="EKD20290.1"/>
    </source>
</evidence>
<dbReference type="KEGG" id="mbe:MBM_00972"/>
<evidence type="ECO:0000256" key="2">
    <source>
        <dbReference type="SAM" id="MobiDB-lite"/>
    </source>
</evidence>
<dbReference type="OMA" id="SDWFQGK"/>
<name>K1WRJ4_MARBU</name>
<dbReference type="RefSeq" id="XP_007288861.1">
    <property type="nucleotide sequence ID" value="XM_007288799.1"/>
</dbReference>
<feature type="compositionally biased region" description="Basic residues" evidence="2">
    <location>
        <begin position="333"/>
        <end position="342"/>
    </location>
</feature>
<dbReference type="eggNOG" id="ENOG502SCZX">
    <property type="taxonomic scope" value="Eukaryota"/>
</dbReference>
<dbReference type="HOGENOM" id="CLU_030582_0_1_1"/>
<sequence>MPSPSFTKHISQFSSPEHCVVTARDDEDCNSRSSSREIWAEDYYGAETAEENKDTASAQNQHLHDSTPAYPPASFQFPSPPTHLGVNSRTYRTHKRSLTDLLPAAFSRSPERKGAIKLDIEGEIMANFTGGKEGMSKVADQGRGGLSSWFSGSSAMESDLPSPPSLSSSPTRNTPKIGIKPLGRKNTIGGGMFNFFTARSPTKQQHTVQMPAALNDDEFLTLNVTTALFPGGEPNANDPFSPAAFKNLLMNAEGLLLKLQTAYKLRTISLHELSVEKSAMSEEMAEAETRARSLKSQLEDMAHQVSLKDSAIRELATELAAEKQAHAEEKAARHVAGRRGKHLSLDSTGEDLGICRRTRNRRSEGESSLEGEGESDAESANSVFSRSRSPTLTMSSVSVVDTSSSTPEIMEASVARVVMNPGREVARPAIQRPKSAFQKVYGGMGQSPLEEVRDQSKGNFWDGIWDGIGMGEEGCVNCRGQDASVAWDAVGLMRAENKGLKERVEGLERAVEGALDACHGIV</sequence>
<dbReference type="GeneID" id="18756907"/>
<organism evidence="3 4">
    <name type="scientific">Marssonina brunnea f. sp. multigermtubi (strain MB_m1)</name>
    <name type="common">Marssonina leaf spot fungus</name>
    <dbReference type="NCBI Taxonomy" id="1072389"/>
    <lineage>
        <taxon>Eukaryota</taxon>
        <taxon>Fungi</taxon>
        <taxon>Dikarya</taxon>
        <taxon>Ascomycota</taxon>
        <taxon>Pezizomycotina</taxon>
        <taxon>Leotiomycetes</taxon>
        <taxon>Helotiales</taxon>
        <taxon>Drepanopezizaceae</taxon>
        <taxon>Drepanopeziza</taxon>
    </lineage>
</organism>
<accession>K1WRJ4</accession>
<feature type="region of interest" description="Disordered" evidence="2">
    <location>
        <begin position="149"/>
        <end position="183"/>
    </location>
</feature>
<evidence type="ECO:0000313" key="4">
    <source>
        <dbReference type="Proteomes" id="UP000006753"/>
    </source>
</evidence>
<gene>
    <name evidence="3" type="ORF">MBM_00972</name>
</gene>
<keyword evidence="1" id="KW-0175">Coiled coil</keyword>
<feature type="region of interest" description="Disordered" evidence="2">
    <location>
        <begin position="1"/>
        <end position="36"/>
    </location>
</feature>
<feature type="compositionally biased region" description="Polar residues" evidence="2">
    <location>
        <begin position="383"/>
        <end position="392"/>
    </location>
</feature>
<reference evidence="3 4" key="1">
    <citation type="journal article" date="2012" name="BMC Genomics">
        <title>Sequencing the genome of Marssonina brunnea reveals fungus-poplar co-evolution.</title>
        <authorList>
            <person name="Zhu S."/>
            <person name="Cao Y.-Z."/>
            <person name="Jiang C."/>
            <person name="Tan B.-Y."/>
            <person name="Wang Z."/>
            <person name="Feng S."/>
            <person name="Zhang L."/>
            <person name="Su X.-H."/>
            <person name="Brejova B."/>
            <person name="Vinar T."/>
            <person name="Xu M."/>
            <person name="Wang M.-X."/>
            <person name="Zhang S.-G."/>
            <person name="Huang M.-R."/>
            <person name="Wu R."/>
            <person name="Zhou Y."/>
        </authorList>
    </citation>
    <scope>NUCLEOTIDE SEQUENCE [LARGE SCALE GENOMIC DNA]</scope>
    <source>
        <strain evidence="3 4">MB_m1</strain>
    </source>
</reference>